<dbReference type="PANTHER" id="PTHR35340:SF5">
    <property type="entry name" value="ASST-DOMAIN-CONTAINING PROTEIN"/>
    <property type="match status" value="1"/>
</dbReference>
<dbReference type="InterPro" id="IPR053143">
    <property type="entry name" value="Arylsulfate_ST"/>
</dbReference>
<name>A0ABV5H2R8_9FLAO</name>
<feature type="signal peptide" evidence="1">
    <location>
        <begin position="1"/>
        <end position="25"/>
    </location>
</feature>
<dbReference type="InterPro" id="IPR011047">
    <property type="entry name" value="Quinoprotein_ADH-like_sf"/>
</dbReference>
<dbReference type="SUPFAM" id="SSF50998">
    <property type="entry name" value="Quinoprotein alcohol dehydrogenase-like"/>
    <property type="match status" value="1"/>
</dbReference>
<organism evidence="2 3">
    <name type="scientific">Algibacter miyuki</name>
    <dbReference type="NCBI Taxonomy" id="1306933"/>
    <lineage>
        <taxon>Bacteria</taxon>
        <taxon>Pseudomonadati</taxon>
        <taxon>Bacteroidota</taxon>
        <taxon>Flavobacteriia</taxon>
        <taxon>Flavobacteriales</taxon>
        <taxon>Flavobacteriaceae</taxon>
        <taxon>Algibacter</taxon>
    </lineage>
</organism>
<dbReference type="Pfam" id="PF05935">
    <property type="entry name" value="Arylsulfotrans"/>
    <property type="match status" value="1"/>
</dbReference>
<keyword evidence="1" id="KW-0732">Signal</keyword>
<sequence length="487" mass="56262">MKNLNKSKRSCIVLALVLSCFFACKKENKWEGVCVTPHDIGTVSMNPVKNNILKYEVLVNTEKALDVYIKYWIDRKDDLDSINEKQFYYSQVSKNKKEHQILLMNLKQNTAYKYVVVAQNDNCKSYSDEKEFKTNSIPYYLPFNHPKTDSTLVKNVFKGYMSSHSLDIPGYLFLIDNDMDLVWYHEVPRSIKVANWTDQNTVLTILSVNATKYTRGEEIAEFDLKGNILFRTQKGAKGDKGLDKILHHEIRHDNDNNIMALTYEEEVYDLTSVGGTAEELIIGDGIIIIDKEGNKVWEWSVFDVMDPVTYPGIMDKRKDWFHANSLWQDENGDFLISFRTTNQVWKIDGESGELIWKLGGEDGDFNLPDSLKFYGQHAAHINSQGDLMLLDNGLSDSIPKVKSFTIDETNMTATPQINFAMPKEFYSGVKGCAYLLDNEYVMFCSSDKRRVYYFDLDGNYLGQLETSYKLYRAEYMDEMYDSSEYVK</sequence>
<keyword evidence="3" id="KW-1185">Reference proteome</keyword>
<evidence type="ECO:0000313" key="2">
    <source>
        <dbReference type="EMBL" id="MFB9106191.1"/>
    </source>
</evidence>
<protein>
    <submittedName>
        <fullName evidence="2">Aryl-sulfate sulfotransferase</fullName>
    </submittedName>
</protein>
<feature type="chain" id="PRO_5046987599" evidence="1">
    <location>
        <begin position="26"/>
        <end position="487"/>
    </location>
</feature>
<dbReference type="Proteomes" id="UP001589590">
    <property type="component" value="Unassembled WGS sequence"/>
</dbReference>
<dbReference type="EMBL" id="JBHMFA010000015">
    <property type="protein sequence ID" value="MFB9106191.1"/>
    <property type="molecule type" value="Genomic_DNA"/>
</dbReference>
<evidence type="ECO:0000256" key="1">
    <source>
        <dbReference type="SAM" id="SignalP"/>
    </source>
</evidence>
<reference evidence="2 3" key="1">
    <citation type="submission" date="2024-09" db="EMBL/GenBank/DDBJ databases">
        <authorList>
            <person name="Sun Q."/>
            <person name="Mori K."/>
        </authorList>
    </citation>
    <scope>NUCLEOTIDE SEQUENCE [LARGE SCALE GENOMIC DNA]</scope>
    <source>
        <strain evidence="2 3">CECT 8300</strain>
    </source>
</reference>
<proteinExistence type="predicted"/>
<accession>A0ABV5H2R8</accession>
<dbReference type="PROSITE" id="PS51257">
    <property type="entry name" value="PROKAR_LIPOPROTEIN"/>
    <property type="match status" value="1"/>
</dbReference>
<dbReference type="RefSeq" id="WP_290267722.1">
    <property type="nucleotide sequence ID" value="NZ_JAUFQP010000001.1"/>
</dbReference>
<evidence type="ECO:0000313" key="3">
    <source>
        <dbReference type="Proteomes" id="UP001589590"/>
    </source>
</evidence>
<gene>
    <name evidence="2" type="ORF">ACFFU1_14905</name>
</gene>
<dbReference type="InterPro" id="IPR010262">
    <property type="entry name" value="Arylsulfotransferase_bact"/>
</dbReference>
<comment type="caution">
    <text evidence="2">The sequence shown here is derived from an EMBL/GenBank/DDBJ whole genome shotgun (WGS) entry which is preliminary data.</text>
</comment>
<dbReference type="PANTHER" id="PTHR35340">
    <property type="entry name" value="PQQ ENZYME REPEAT PROTEIN-RELATED"/>
    <property type="match status" value="1"/>
</dbReference>